<feature type="non-terminal residue" evidence="1">
    <location>
        <position position="1"/>
    </location>
</feature>
<accession>A0A2P5BBB2</accession>
<dbReference type="Proteomes" id="UP000237105">
    <property type="component" value="Unassembled WGS sequence"/>
</dbReference>
<proteinExistence type="predicted"/>
<organism evidence="1 2">
    <name type="scientific">Parasponia andersonii</name>
    <name type="common">Sponia andersonii</name>
    <dbReference type="NCBI Taxonomy" id="3476"/>
    <lineage>
        <taxon>Eukaryota</taxon>
        <taxon>Viridiplantae</taxon>
        <taxon>Streptophyta</taxon>
        <taxon>Embryophyta</taxon>
        <taxon>Tracheophyta</taxon>
        <taxon>Spermatophyta</taxon>
        <taxon>Magnoliopsida</taxon>
        <taxon>eudicotyledons</taxon>
        <taxon>Gunneridae</taxon>
        <taxon>Pentapetalae</taxon>
        <taxon>rosids</taxon>
        <taxon>fabids</taxon>
        <taxon>Rosales</taxon>
        <taxon>Cannabaceae</taxon>
        <taxon>Parasponia</taxon>
    </lineage>
</organism>
<comment type="caution">
    <text evidence="1">The sequence shown here is derived from an EMBL/GenBank/DDBJ whole genome shotgun (WGS) entry which is preliminary data.</text>
</comment>
<sequence>HFPTPLVERNLRSPILWPEVDGKVAGGRLFCSSSGDETSMGSIFSDAKFISSGGATQLC</sequence>
<reference evidence="2" key="1">
    <citation type="submission" date="2016-06" db="EMBL/GenBank/DDBJ databases">
        <title>Parallel loss of symbiosis genes in relatives of nitrogen-fixing non-legume Parasponia.</title>
        <authorList>
            <person name="Van Velzen R."/>
            <person name="Holmer R."/>
            <person name="Bu F."/>
            <person name="Rutten L."/>
            <person name="Van Zeijl A."/>
            <person name="Liu W."/>
            <person name="Santuari L."/>
            <person name="Cao Q."/>
            <person name="Sharma T."/>
            <person name="Shen D."/>
            <person name="Roswanjaya Y."/>
            <person name="Wardhani T."/>
            <person name="Kalhor M.S."/>
            <person name="Jansen J."/>
            <person name="Van den Hoogen J."/>
            <person name="Gungor B."/>
            <person name="Hartog M."/>
            <person name="Hontelez J."/>
            <person name="Verver J."/>
            <person name="Yang W.-C."/>
            <person name="Schijlen E."/>
            <person name="Repin R."/>
            <person name="Schilthuizen M."/>
            <person name="Schranz E."/>
            <person name="Heidstra R."/>
            <person name="Miyata K."/>
            <person name="Fedorova E."/>
            <person name="Kohlen W."/>
            <person name="Bisseling T."/>
            <person name="Smit S."/>
            <person name="Geurts R."/>
        </authorList>
    </citation>
    <scope>NUCLEOTIDE SEQUENCE [LARGE SCALE GENOMIC DNA]</scope>
    <source>
        <strain evidence="2">cv. WU1-14</strain>
    </source>
</reference>
<name>A0A2P5BBB2_PARAD</name>
<keyword evidence="2" id="KW-1185">Reference proteome</keyword>
<gene>
    <name evidence="1" type="ORF">PanWU01x14_254030</name>
</gene>
<dbReference type="AlphaFoldDB" id="A0A2P5BBB2"/>
<evidence type="ECO:0000313" key="2">
    <source>
        <dbReference type="Proteomes" id="UP000237105"/>
    </source>
</evidence>
<evidence type="ECO:0000313" key="1">
    <source>
        <dbReference type="EMBL" id="PON46089.1"/>
    </source>
</evidence>
<protein>
    <submittedName>
        <fullName evidence="1">Uncharacterized protein</fullName>
    </submittedName>
</protein>
<dbReference type="EMBL" id="JXTB01000318">
    <property type="protein sequence ID" value="PON46089.1"/>
    <property type="molecule type" value="Genomic_DNA"/>
</dbReference>